<dbReference type="RefSeq" id="WP_163297656.1">
    <property type="nucleotide sequence ID" value="NZ_JAAGRR010000006.1"/>
</dbReference>
<dbReference type="InterPro" id="IPR019796">
    <property type="entry name" value="G6P_DH_AS"/>
</dbReference>
<dbReference type="Proteomes" id="UP000469346">
    <property type="component" value="Unassembled WGS sequence"/>
</dbReference>
<evidence type="ECO:0000256" key="7">
    <source>
        <dbReference type="HAMAP-Rule" id="MF_00966"/>
    </source>
</evidence>
<comment type="caution">
    <text evidence="11">The sequence shown here is derived from an EMBL/GenBank/DDBJ whole genome shotgun (WGS) entry which is preliminary data.</text>
</comment>
<dbReference type="PANTHER" id="PTHR23429:SF0">
    <property type="entry name" value="GLUCOSE-6-PHOSPHATE 1-DEHYDROGENASE"/>
    <property type="match status" value="1"/>
</dbReference>
<dbReference type="EMBL" id="JAAGRR010000006">
    <property type="protein sequence ID" value="NDY41497.1"/>
    <property type="molecule type" value="Genomic_DNA"/>
</dbReference>
<feature type="binding site" evidence="7">
    <location>
        <position position="203"/>
    </location>
    <ligand>
        <name>substrate</name>
    </ligand>
</feature>
<feature type="binding site" evidence="7">
    <location>
        <position position="260"/>
    </location>
    <ligand>
        <name>substrate</name>
    </ligand>
</feature>
<dbReference type="GO" id="GO:0005829">
    <property type="term" value="C:cytosol"/>
    <property type="evidence" value="ECO:0007669"/>
    <property type="project" value="TreeGrafter"/>
</dbReference>
<dbReference type="GO" id="GO:0004345">
    <property type="term" value="F:glucose-6-phosphate dehydrogenase activity"/>
    <property type="evidence" value="ECO:0007669"/>
    <property type="project" value="UniProtKB-UniRule"/>
</dbReference>
<dbReference type="PANTHER" id="PTHR23429">
    <property type="entry name" value="GLUCOSE-6-PHOSPHATE 1-DEHYDROGENASE G6PD"/>
    <property type="match status" value="1"/>
</dbReference>
<feature type="active site" description="Proton acceptor" evidence="7">
    <location>
        <position position="265"/>
    </location>
</feature>
<feature type="domain" description="Glucose-6-phosphate dehydrogenase NAD-binding" evidence="9">
    <location>
        <begin position="28"/>
        <end position="212"/>
    </location>
</feature>
<gene>
    <name evidence="7 11" type="primary">zwf</name>
    <name evidence="11" type="ORF">G3N55_01340</name>
</gene>
<feature type="domain" description="Glucose-6-phosphate dehydrogenase C-terminal" evidence="10">
    <location>
        <begin position="214"/>
        <end position="515"/>
    </location>
</feature>
<evidence type="ECO:0000256" key="8">
    <source>
        <dbReference type="SAM" id="MobiDB-lite"/>
    </source>
</evidence>
<dbReference type="EC" id="1.1.1.49" evidence="7"/>
<keyword evidence="12" id="KW-1185">Reference proteome</keyword>
<feature type="binding site" evidence="7">
    <location>
        <position position="241"/>
    </location>
    <ligand>
        <name>substrate</name>
    </ligand>
</feature>
<comment type="caution">
    <text evidence="7">Lacks conserved residue(s) required for the propagation of feature annotation.</text>
</comment>
<dbReference type="PRINTS" id="PR00079">
    <property type="entry name" value="G6PDHDRGNASE"/>
</dbReference>
<feature type="region of interest" description="Disordered" evidence="8">
    <location>
        <begin position="497"/>
        <end position="517"/>
    </location>
</feature>
<dbReference type="PROSITE" id="PS00069">
    <property type="entry name" value="G6P_DEHYDROGENASE"/>
    <property type="match status" value="1"/>
</dbReference>
<organism evidence="11 12">
    <name type="scientific">Dissulfurirhabdus thermomarina</name>
    <dbReference type="NCBI Taxonomy" id="1765737"/>
    <lineage>
        <taxon>Bacteria</taxon>
        <taxon>Deltaproteobacteria</taxon>
        <taxon>Dissulfurirhabdaceae</taxon>
        <taxon>Dissulfurirhabdus</taxon>
    </lineage>
</organism>
<reference evidence="11 12" key="1">
    <citation type="submission" date="2020-02" db="EMBL/GenBank/DDBJ databases">
        <title>Comparative genomics of sulfur disproportionating microorganisms.</title>
        <authorList>
            <person name="Ward L.M."/>
            <person name="Bertran E."/>
            <person name="Johnston D.T."/>
        </authorList>
    </citation>
    <scope>NUCLEOTIDE SEQUENCE [LARGE SCALE GENOMIC DNA]</scope>
    <source>
        <strain evidence="11 12">DSM 100025</strain>
    </source>
</reference>
<dbReference type="InterPro" id="IPR022675">
    <property type="entry name" value="G6P_DH_C"/>
</dbReference>
<dbReference type="InterPro" id="IPR036291">
    <property type="entry name" value="NAD(P)-bd_dom_sf"/>
</dbReference>
<comment type="function">
    <text evidence="7">Catalyzes the oxidation of glucose 6-phosphate to 6-phosphogluconolactone.</text>
</comment>
<name>A0A6N9TPY0_DISTH</name>
<evidence type="ECO:0000256" key="6">
    <source>
        <dbReference type="ARBA" id="ARBA00023277"/>
    </source>
</evidence>
<evidence type="ECO:0000256" key="1">
    <source>
        <dbReference type="ARBA" id="ARBA00004937"/>
    </source>
</evidence>
<dbReference type="InterPro" id="IPR022674">
    <property type="entry name" value="G6P_DH_NAD-bd"/>
</dbReference>
<keyword evidence="3 7" id="KW-0313">Glucose metabolism</keyword>
<dbReference type="SUPFAM" id="SSF51735">
    <property type="entry name" value="NAD(P)-binding Rossmann-fold domains"/>
    <property type="match status" value="1"/>
</dbReference>
<evidence type="ECO:0000313" key="11">
    <source>
        <dbReference type="EMBL" id="NDY41497.1"/>
    </source>
</evidence>
<accession>A0A6N9TPY0</accession>
<dbReference type="GO" id="GO:0050661">
    <property type="term" value="F:NADP binding"/>
    <property type="evidence" value="ECO:0007669"/>
    <property type="project" value="UniProtKB-UniRule"/>
</dbReference>
<keyword evidence="4 7" id="KW-0521">NADP</keyword>
<evidence type="ECO:0000259" key="9">
    <source>
        <dbReference type="Pfam" id="PF00479"/>
    </source>
</evidence>
<evidence type="ECO:0000256" key="2">
    <source>
        <dbReference type="ARBA" id="ARBA00009975"/>
    </source>
</evidence>
<feature type="compositionally biased region" description="Low complexity" evidence="8">
    <location>
        <begin position="499"/>
        <end position="509"/>
    </location>
</feature>
<dbReference type="AlphaFoldDB" id="A0A6N9TPY0"/>
<dbReference type="SUPFAM" id="SSF55347">
    <property type="entry name" value="Glyceraldehyde-3-phosphate dehydrogenase-like, C-terminal domain"/>
    <property type="match status" value="1"/>
</dbReference>
<feature type="binding site" evidence="7">
    <location>
        <position position="365"/>
    </location>
    <ligand>
        <name>substrate</name>
    </ligand>
</feature>
<dbReference type="UniPathway" id="UPA00115">
    <property type="reaction ID" value="UER00408"/>
</dbReference>
<protein>
    <recommendedName>
        <fullName evidence="7">Glucose-6-phosphate 1-dehydrogenase</fullName>
        <shortName evidence="7">G6PD</shortName>
        <ecNumber evidence="7">1.1.1.49</ecNumber>
    </recommendedName>
</protein>
<feature type="binding site" evidence="7">
    <location>
        <position position="173"/>
    </location>
    <ligand>
        <name>NADP(+)</name>
        <dbReference type="ChEBI" id="CHEBI:58349"/>
    </ligand>
</feature>
<proteinExistence type="inferred from homology"/>
<sequence length="517" mass="57316">MTGGHARARVLREGPFCLEDRPPPCGVVIFGASGDLAHRKLLPALFALHRRGLLPPAFFVLGCARSPLGDDGFRERVRATLRARFPDRPAGAVRAFADRHAYLSGDYDDPAFYRRLGERLAGLEAEAGTGGNRLFYLAVPPGVAPRIIEGLGAAGLAREEGRGGAWARVVAEKPFGRDLASALALDERLHRVLSERQIYRIDHYLGKETVQNILMFRFANAIFEPVWNRRYVDHVQITVAEAAGVEHRAGYYEGAGCLRDMFQNHMLQMLSLVAMEPPASFGADRVRDEKVKLLRAVRPFPPEELGRWLVRGQYGPGGTGDDRVAGYREEPGVAPDSRVETFVAARLLVDNWRWKGVPFYLRSGKRLARRVSEIAITFKEVPHSMFEGLVPAEPAPNVLVLNVQPEEGVALSIQTKKPGPKSCLTILSMDFSYRDVFGVEMPEAYERLLLDCMLGDQTLFLRHDDMEVAWSLLTPVLEAWAEERPGVGEVYPYEPGSWGPAAADGLPGADGRGWRRP</sequence>
<evidence type="ECO:0000256" key="5">
    <source>
        <dbReference type="ARBA" id="ARBA00023002"/>
    </source>
</evidence>
<dbReference type="NCBIfam" id="TIGR00871">
    <property type="entry name" value="zwf"/>
    <property type="match status" value="1"/>
</dbReference>
<dbReference type="GO" id="GO:0006006">
    <property type="term" value="P:glucose metabolic process"/>
    <property type="evidence" value="ECO:0007669"/>
    <property type="project" value="UniProtKB-KW"/>
</dbReference>
<keyword evidence="5 7" id="KW-0560">Oxidoreductase</keyword>
<evidence type="ECO:0000313" key="12">
    <source>
        <dbReference type="Proteomes" id="UP000469346"/>
    </source>
</evidence>
<dbReference type="Gene3D" id="3.40.50.720">
    <property type="entry name" value="NAD(P)-binding Rossmann-like Domain"/>
    <property type="match status" value="1"/>
</dbReference>
<feature type="binding site" evidence="7">
    <location>
        <position position="207"/>
    </location>
    <ligand>
        <name>substrate</name>
    </ligand>
</feature>
<dbReference type="Pfam" id="PF00479">
    <property type="entry name" value="G6PD_N"/>
    <property type="match status" value="1"/>
</dbReference>
<dbReference type="InterPro" id="IPR001282">
    <property type="entry name" value="G6P_DH"/>
</dbReference>
<dbReference type="PIRSF" id="PIRSF000110">
    <property type="entry name" value="G6PD"/>
    <property type="match status" value="1"/>
</dbReference>
<comment type="catalytic activity">
    <reaction evidence="7">
        <text>D-glucose 6-phosphate + NADP(+) = 6-phospho-D-glucono-1,5-lactone + NADPH + H(+)</text>
        <dbReference type="Rhea" id="RHEA:15841"/>
        <dbReference type="ChEBI" id="CHEBI:15378"/>
        <dbReference type="ChEBI" id="CHEBI:57783"/>
        <dbReference type="ChEBI" id="CHEBI:57955"/>
        <dbReference type="ChEBI" id="CHEBI:58349"/>
        <dbReference type="ChEBI" id="CHEBI:61548"/>
        <dbReference type="EC" id="1.1.1.49"/>
    </reaction>
</comment>
<dbReference type="Gene3D" id="3.30.360.10">
    <property type="entry name" value="Dihydrodipicolinate Reductase, domain 2"/>
    <property type="match status" value="1"/>
</dbReference>
<evidence type="ECO:0000256" key="4">
    <source>
        <dbReference type="ARBA" id="ARBA00022857"/>
    </source>
</evidence>
<dbReference type="HAMAP" id="MF_00966">
    <property type="entry name" value="G6PD"/>
    <property type="match status" value="1"/>
</dbReference>
<comment type="pathway">
    <text evidence="1 7">Carbohydrate degradation; pentose phosphate pathway; D-ribulose 5-phosphate from D-glucose 6-phosphate (oxidative stage): step 1/3.</text>
</comment>
<evidence type="ECO:0000259" key="10">
    <source>
        <dbReference type="Pfam" id="PF02781"/>
    </source>
</evidence>
<evidence type="ECO:0000256" key="3">
    <source>
        <dbReference type="ARBA" id="ARBA00022526"/>
    </source>
</evidence>
<dbReference type="GO" id="GO:0009051">
    <property type="term" value="P:pentose-phosphate shunt, oxidative branch"/>
    <property type="evidence" value="ECO:0007669"/>
    <property type="project" value="TreeGrafter"/>
</dbReference>
<dbReference type="Pfam" id="PF02781">
    <property type="entry name" value="G6PD_C"/>
    <property type="match status" value="1"/>
</dbReference>
<feature type="binding site" evidence="7">
    <location>
        <position position="65"/>
    </location>
    <ligand>
        <name>NADP(+)</name>
        <dbReference type="ChEBI" id="CHEBI:58349"/>
    </ligand>
</feature>
<comment type="similarity">
    <text evidence="2 7">Belongs to the glucose-6-phosphate dehydrogenase family.</text>
</comment>
<keyword evidence="6 7" id="KW-0119">Carbohydrate metabolism</keyword>